<organism evidence="2 3">
    <name type="scientific">Rhizophagus irregularis (strain DAOM 197198w)</name>
    <name type="common">Glomus intraradices</name>
    <dbReference type="NCBI Taxonomy" id="1432141"/>
    <lineage>
        <taxon>Eukaryota</taxon>
        <taxon>Fungi</taxon>
        <taxon>Fungi incertae sedis</taxon>
        <taxon>Mucoromycota</taxon>
        <taxon>Glomeromycotina</taxon>
        <taxon>Glomeromycetes</taxon>
        <taxon>Glomerales</taxon>
        <taxon>Glomeraceae</taxon>
        <taxon>Rhizophagus</taxon>
    </lineage>
</organism>
<dbReference type="EMBL" id="JEMT01027315">
    <property type="protein sequence ID" value="EXX57641.1"/>
    <property type="molecule type" value="Genomic_DNA"/>
</dbReference>
<proteinExistence type="predicted"/>
<dbReference type="GO" id="GO:0004674">
    <property type="term" value="F:protein serine/threonine kinase activity"/>
    <property type="evidence" value="ECO:0007669"/>
    <property type="project" value="TreeGrafter"/>
</dbReference>
<gene>
    <name evidence="2" type="ORF">RirG_205290</name>
</gene>
<dbReference type="InterPro" id="IPR051681">
    <property type="entry name" value="Ser/Thr_Kinases-Pseudokinases"/>
</dbReference>
<comment type="caution">
    <text evidence="2">The sequence shown here is derived from an EMBL/GenBank/DDBJ whole genome shotgun (WGS) entry which is preliminary data.</text>
</comment>
<dbReference type="AlphaFoldDB" id="A0A015KDP4"/>
<evidence type="ECO:0000313" key="2">
    <source>
        <dbReference type="EMBL" id="EXX57641.1"/>
    </source>
</evidence>
<dbReference type="HOGENOM" id="CLU_000288_7_34_1"/>
<sequence length="494" mass="57554">MEILNKEKPRNLWKGVDSKKYHVHVTISTIDSATKSEEIDDKVIYMDEIEKRKEAYGICGECNEPGTGENWCQPCNAKRFEENFKNWTSGNKDIDELIQYSQLNAVYYLKCLEWIPFENLQNVTYITRGGFSKIYSAEWPEGYIWHWDIENQKWERNINCKVALKSLDNSSEICTDFINEIKSYLQIYIRNIVYCYGITQDPNTKDYMMVLFYCGNGNLRNYYLNSSSDTIKLYNLSRIANGLLSIHNAEKVHKDFHSGNILDTLYISDLGMCQPVNNKEKSDKKEGVYGVLPYMAPEVLRGYQYTKASDIYSFGIIMNEYLSEEIPFNDIPHDHILAVKICKGLRPKIFENIPKFLVDLITKCWDAKAENRPSAKELYQILNKWKETTCDNEIYFQMREYYTKTREKKLKNSSNENKSESIKTHPQAIYTSRLLNFKNLPEPVNSSDLSSFQINSDDVPSVSANIISECFDVQFSELDLNEINQEDDDLNDES</sequence>
<dbReference type="Gene3D" id="1.10.510.10">
    <property type="entry name" value="Transferase(Phosphotransferase) domain 1"/>
    <property type="match status" value="1"/>
</dbReference>
<evidence type="ECO:0000259" key="1">
    <source>
        <dbReference type="PROSITE" id="PS50011"/>
    </source>
</evidence>
<feature type="domain" description="Protein kinase" evidence="1">
    <location>
        <begin position="120"/>
        <end position="386"/>
    </location>
</feature>
<keyword evidence="3" id="KW-1185">Reference proteome</keyword>
<evidence type="ECO:0000313" key="3">
    <source>
        <dbReference type="Proteomes" id="UP000022910"/>
    </source>
</evidence>
<dbReference type="SUPFAM" id="SSF56112">
    <property type="entry name" value="Protein kinase-like (PK-like)"/>
    <property type="match status" value="1"/>
</dbReference>
<dbReference type="GO" id="GO:0005524">
    <property type="term" value="F:ATP binding"/>
    <property type="evidence" value="ECO:0007669"/>
    <property type="project" value="InterPro"/>
</dbReference>
<dbReference type="InterPro" id="IPR011009">
    <property type="entry name" value="Kinase-like_dom_sf"/>
</dbReference>
<dbReference type="InterPro" id="IPR000719">
    <property type="entry name" value="Prot_kinase_dom"/>
</dbReference>
<dbReference type="Pfam" id="PF07714">
    <property type="entry name" value="PK_Tyr_Ser-Thr"/>
    <property type="match status" value="1"/>
</dbReference>
<dbReference type="PROSITE" id="PS50011">
    <property type="entry name" value="PROTEIN_KINASE_DOM"/>
    <property type="match status" value="1"/>
</dbReference>
<protein>
    <submittedName>
        <fullName evidence="2">Cdc15p</fullName>
    </submittedName>
</protein>
<dbReference type="Proteomes" id="UP000022910">
    <property type="component" value="Unassembled WGS sequence"/>
</dbReference>
<name>A0A015KDP4_RHIIW</name>
<dbReference type="PANTHER" id="PTHR44329">
    <property type="entry name" value="SERINE/THREONINE-PROTEIN KINASE TNNI3K-RELATED"/>
    <property type="match status" value="1"/>
</dbReference>
<accession>A0A015KDP4</accession>
<reference evidence="2 3" key="1">
    <citation type="submission" date="2014-02" db="EMBL/GenBank/DDBJ databases">
        <title>Single nucleus genome sequencing reveals high similarity among nuclei of an endomycorrhizal fungus.</title>
        <authorList>
            <person name="Lin K."/>
            <person name="Geurts R."/>
            <person name="Zhang Z."/>
            <person name="Limpens E."/>
            <person name="Saunders D.G."/>
            <person name="Mu D."/>
            <person name="Pang E."/>
            <person name="Cao H."/>
            <person name="Cha H."/>
            <person name="Lin T."/>
            <person name="Zhou Q."/>
            <person name="Shang Y."/>
            <person name="Li Y."/>
            <person name="Ivanov S."/>
            <person name="Sharma T."/>
            <person name="Velzen R.V."/>
            <person name="Ruijter N.D."/>
            <person name="Aanen D.K."/>
            <person name="Win J."/>
            <person name="Kamoun S."/>
            <person name="Bisseling T."/>
            <person name="Huang S."/>
        </authorList>
    </citation>
    <scope>NUCLEOTIDE SEQUENCE [LARGE SCALE GENOMIC DNA]</scope>
    <source>
        <strain evidence="3">DAOM197198w</strain>
    </source>
</reference>
<dbReference type="InterPro" id="IPR001245">
    <property type="entry name" value="Ser-Thr/Tyr_kinase_cat_dom"/>
</dbReference>